<name>A0A6C0DTW9_9ZZZZ</name>
<dbReference type="EMBL" id="MN739677">
    <property type="protein sequence ID" value="QHT20054.1"/>
    <property type="molecule type" value="Genomic_DNA"/>
</dbReference>
<proteinExistence type="predicted"/>
<reference evidence="1" key="1">
    <citation type="journal article" date="2020" name="Nature">
        <title>Giant virus diversity and host interactions through global metagenomics.</title>
        <authorList>
            <person name="Schulz F."/>
            <person name="Roux S."/>
            <person name="Paez-Espino D."/>
            <person name="Jungbluth S."/>
            <person name="Walsh D.A."/>
            <person name="Denef V.J."/>
            <person name="McMahon K.D."/>
            <person name="Konstantinidis K.T."/>
            <person name="Eloe-Fadrosh E.A."/>
            <person name="Kyrpides N.C."/>
            <person name="Woyke T."/>
        </authorList>
    </citation>
    <scope>NUCLEOTIDE SEQUENCE</scope>
    <source>
        <strain evidence="1">GVMAG-M-3300023174-60</strain>
    </source>
</reference>
<sequence length="37" mass="4417">MNKELAEEFIDFLPSGLKSMKLKWDARNWNFILQCVT</sequence>
<dbReference type="AlphaFoldDB" id="A0A6C0DTW9"/>
<accession>A0A6C0DTW9</accession>
<evidence type="ECO:0000313" key="1">
    <source>
        <dbReference type="EMBL" id="QHT20054.1"/>
    </source>
</evidence>
<organism evidence="1">
    <name type="scientific">viral metagenome</name>
    <dbReference type="NCBI Taxonomy" id="1070528"/>
    <lineage>
        <taxon>unclassified sequences</taxon>
        <taxon>metagenomes</taxon>
        <taxon>organismal metagenomes</taxon>
    </lineage>
</organism>
<protein>
    <submittedName>
        <fullName evidence="1">Uncharacterized protein</fullName>
    </submittedName>
</protein>